<keyword evidence="3" id="KW-1185">Reference proteome</keyword>
<evidence type="ECO:0000313" key="2">
    <source>
        <dbReference type="EMBL" id="PIC41648.1"/>
    </source>
</evidence>
<dbReference type="Proteomes" id="UP000230233">
    <property type="component" value="Chromosome III"/>
</dbReference>
<reference evidence="3" key="1">
    <citation type="submission" date="2017-10" db="EMBL/GenBank/DDBJ databases">
        <title>Rapid genome shrinkage in a self-fertile nematode reveals novel sperm competition proteins.</title>
        <authorList>
            <person name="Yin D."/>
            <person name="Schwarz E.M."/>
            <person name="Thomas C.G."/>
            <person name="Felde R.L."/>
            <person name="Korf I.F."/>
            <person name="Cutter A.D."/>
            <person name="Schartner C.M."/>
            <person name="Ralston E.J."/>
            <person name="Meyer B.J."/>
            <person name="Haag E.S."/>
        </authorList>
    </citation>
    <scope>NUCLEOTIDE SEQUENCE [LARGE SCALE GENOMIC DNA]</scope>
    <source>
        <strain evidence="3">JU1422</strain>
    </source>
</reference>
<proteinExistence type="predicted"/>
<dbReference type="EMBL" id="PDUG01000003">
    <property type="protein sequence ID" value="PIC41648.1"/>
    <property type="molecule type" value="Genomic_DNA"/>
</dbReference>
<comment type="caution">
    <text evidence="2">The sequence shown here is derived from an EMBL/GenBank/DDBJ whole genome shotgun (WGS) entry which is preliminary data.</text>
</comment>
<evidence type="ECO:0000313" key="3">
    <source>
        <dbReference type="Proteomes" id="UP000230233"/>
    </source>
</evidence>
<feature type="region of interest" description="Disordered" evidence="1">
    <location>
        <begin position="12"/>
        <end position="39"/>
    </location>
</feature>
<sequence length="70" mass="7936">MCLVCFQVSEYSGSPQNAHSEGLRRSSRKKMRLIQKSPPGIYKSSCREANNAHIKDAPIGRQIRIHLARK</sequence>
<protein>
    <submittedName>
        <fullName evidence="2">Uncharacterized protein</fullName>
    </submittedName>
</protein>
<accession>A0A2G5UQ41</accession>
<organism evidence="2 3">
    <name type="scientific">Caenorhabditis nigoni</name>
    <dbReference type="NCBI Taxonomy" id="1611254"/>
    <lineage>
        <taxon>Eukaryota</taxon>
        <taxon>Metazoa</taxon>
        <taxon>Ecdysozoa</taxon>
        <taxon>Nematoda</taxon>
        <taxon>Chromadorea</taxon>
        <taxon>Rhabditida</taxon>
        <taxon>Rhabditina</taxon>
        <taxon>Rhabditomorpha</taxon>
        <taxon>Rhabditoidea</taxon>
        <taxon>Rhabditidae</taxon>
        <taxon>Peloderinae</taxon>
        <taxon>Caenorhabditis</taxon>
    </lineage>
</organism>
<evidence type="ECO:0000256" key="1">
    <source>
        <dbReference type="SAM" id="MobiDB-lite"/>
    </source>
</evidence>
<gene>
    <name evidence="2" type="primary">Cnig_chr_III.g8994</name>
    <name evidence="2" type="ORF">B9Z55_008994</name>
</gene>
<name>A0A2G5UQ41_9PELO</name>
<dbReference type="AlphaFoldDB" id="A0A2G5UQ41"/>